<comment type="caution">
    <text evidence="2">The sequence shown here is derived from an EMBL/GenBank/DDBJ whole genome shotgun (WGS) entry which is preliminary data.</text>
</comment>
<evidence type="ECO:0000259" key="1">
    <source>
        <dbReference type="PROSITE" id="PS50075"/>
    </source>
</evidence>
<reference evidence="2 3" key="1">
    <citation type="submission" date="2019-05" db="EMBL/GenBank/DDBJ databases">
        <authorList>
            <person name="Pankratov T."/>
            <person name="Grouzdev D."/>
        </authorList>
    </citation>
    <scope>NUCLEOTIDE SEQUENCE [LARGE SCALE GENOMIC DNA]</scope>
    <source>
        <strain evidence="2 3">KEBCLARHB70R</strain>
    </source>
</reference>
<dbReference type="Gene3D" id="1.10.1200.10">
    <property type="entry name" value="ACP-like"/>
    <property type="match status" value="1"/>
</dbReference>
<sequence>MTDADIQAGLTAVFHEVFGDDSLVLRPETSAETVSGWNSIRMVSIILATEQQFGIRLRSREVDKLRNVGDLAGLVRIKTLALQG</sequence>
<dbReference type="InterPro" id="IPR036736">
    <property type="entry name" value="ACP-like_sf"/>
</dbReference>
<dbReference type="RefSeq" id="WP_138327742.1">
    <property type="nucleotide sequence ID" value="NZ_VCDI01000010.1"/>
</dbReference>
<dbReference type="PROSITE" id="PS50075">
    <property type="entry name" value="CARRIER"/>
    <property type="match status" value="1"/>
</dbReference>
<name>A0A5R9IZ99_9PROT</name>
<dbReference type="AlphaFoldDB" id="A0A5R9IZ99"/>
<dbReference type="Pfam" id="PF00550">
    <property type="entry name" value="PP-binding"/>
    <property type="match status" value="1"/>
</dbReference>
<dbReference type="Proteomes" id="UP000305654">
    <property type="component" value="Unassembled WGS sequence"/>
</dbReference>
<organism evidence="2 3">
    <name type="scientific">Lichenicoccus roseus</name>
    <dbReference type="NCBI Taxonomy" id="2683649"/>
    <lineage>
        <taxon>Bacteria</taxon>
        <taxon>Pseudomonadati</taxon>
        <taxon>Pseudomonadota</taxon>
        <taxon>Alphaproteobacteria</taxon>
        <taxon>Acetobacterales</taxon>
        <taxon>Acetobacteraceae</taxon>
        <taxon>Lichenicoccus</taxon>
    </lineage>
</organism>
<accession>A0A5R9IZ99</accession>
<dbReference type="SUPFAM" id="SSF47336">
    <property type="entry name" value="ACP-like"/>
    <property type="match status" value="1"/>
</dbReference>
<dbReference type="OrthoDB" id="9811033at2"/>
<protein>
    <submittedName>
        <fullName evidence="2">Acyl carrier protein</fullName>
    </submittedName>
</protein>
<dbReference type="InterPro" id="IPR009081">
    <property type="entry name" value="PP-bd_ACP"/>
</dbReference>
<evidence type="ECO:0000313" key="2">
    <source>
        <dbReference type="EMBL" id="TLU70800.1"/>
    </source>
</evidence>
<dbReference type="EMBL" id="VCDI01000010">
    <property type="protein sequence ID" value="TLU70800.1"/>
    <property type="molecule type" value="Genomic_DNA"/>
</dbReference>
<proteinExistence type="predicted"/>
<feature type="domain" description="Carrier" evidence="1">
    <location>
        <begin position="1"/>
        <end position="79"/>
    </location>
</feature>
<keyword evidence="3" id="KW-1185">Reference proteome</keyword>
<gene>
    <name evidence="2" type="ORF">FE263_19615</name>
</gene>
<evidence type="ECO:0000313" key="3">
    <source>
        <dbReference type="Proteomes" id="UP000305654"/>
    </source>
</evidence>